<dbReference type="InterPro" id="IPR023346">
    <property type="entry name" value="Lysozyme-like_dom_sf"/>
</dbReference>
<dbReference type="Gene3D" id="3.40.80.10">
    <property type="entry name" value="Peptidoglycan recognition protein-like"/>
    <property type="match status" value="1"/>
</dbReference>
<feature type="signal peptide" evidence="5">
    <location>
        <begin position="1"/>
        <end position="24"/>
    </location>
</feature>
<keyword evidence="8" id="KW-1185">Reference proteome</keyword>
<evidence type="ECO:0000259" key="6">
    <source>
        <dbReference type="SMART" id="SM00644"/>
    </source>
</evidence>
<dbReference type="Proteomes" id="UP001592531">
    <property type="component" value="Unassembled WGS sequence"/>
</dbReference>
<organism evidence="7 8">
    <name type="scientific">Streptacidiphilus cavernicola</name>
    <dbReference type="NCBI Taxonomy" id="3342716"/>
    <lineage>
        <taxon>Bacteria</taxon>
        <taxon>Bacillati</taxon>
        <taxon>Actinomycetota</taxon>
        <taxon>Actinomycetes</taxon>
        <taxon>Kitasatosporales</taxon>
        <taxon>Streptomycetaceae</taxon>
        <taxon>Streptacidiphilus</taxon>
    </lineage>
</organism>
<evidence type="ECO:0000313" key="7">
    <source>
        <dbReference type="EMBL" id="MFC1419098.1"/>
    </source>
</evidence>
<evidence type="ECO:0000313" key="8">
    <source>
        <dbReference type="Proteomes" id="UP001592531"/>
    </source>
</evidence>
<keyword evidence="4" id="KW-0961">Cell wall biogenesis/degradation</keyword>
<proteinExistence type="predicted"/>
<comment type="caution">
    <text evidence="7">The sequence shown here is derived from an EMBL/GenBank/DDBJ whole genome shotgun (WGS) entry which is preliminary data.</text>
</comment>
<dbReference type="Gene3D" id="1.10.530.10">
    <property type="match status" value="1"/>
</dbReference>
<protein>
    <recommendedName>
        <fullName evidence="2">N-acetylmuramoyl-L-alanine amidase</fullName>
        <ecNumber evidence="2">3.5.1.28</ecNumber>
    </recommendedName>
</protein>
<dbReference type="SUPFAM" id="SSF55846">
    <property type="entry name" value="N-acetylmuramoyl-L-alanine amidase-like"/>
    <property type="match status" value="1"/>
</dbReference>
<name>A0ABV6VZX2_9ACTN</name>
<sequence length="632" mass="66220">MTATVVSTALAAGAFTLLPVTAQAAPAVASTRPSATQADFAAAAAAYRVPLAVLVGVARQESNLQSHTGYSDNAGWGFMNLTDATPQMLQAGPSGLSADRSGLTSAAKHPELHTLLTAAALTGIPADRLRHDRADNLRGGAALLASYQKQLTGGTSADPSDWTGAIAEYSHLTDRKAAASFASGVLASVGSGLRQRTSDGQLVTVPAGRAAELVPAQLDQLKLTRAAAGPSTPAECPKSLDCQFVQASSTGVQVSNRPANGIRIDQIVLHTTEGSYDSAITTFQGPNAAAAHYVMRSADGAVTQMVSDKDVAFGDNNYDSNLHAIQIEHEGFSAFGADWYTDVTYQQTAKLVKYLVKRYDIPLDRQHILAHDNVPGGKTADLAGQHWDMGNQWDWTRFMKLIGAPFDDGTSGVGPVGSVVTIAPTFKKNLQTFTVCPSDDPTGGTTVCTPETVPASSLFVHQGPSADSPLILDANLHPTGTSGTDDVSDWSTTVQAGQQFVVADQQGDWTAIWFDGQEGWIDNPQGKNTIPTTGVQIIRAAGAATAPVYGTAFPDPAEVPTGWGPDPQNPLTAPNYGIPAGQAYVADQPPVHGQDFFPSRQGVVNGAKSYYTVQFNHRYVYVNAADVTATAA</sequence>
<dbReference type="SMART" id="SM00644">
    <property type="entry name" value="Ami_2"/>
    <property type="match status" value="1"/>
</dbReference>
<reference evidence="7 8" key="1">
    <citation type="submission" date="2024-09" db="EMBL/GenBank/DDBJ databases">
        <authorList>
            <person name="Lee S.D."/>
        </authorList>
    </citation>
    <scope>NUCLEOTIDE SEQUENCE [LARGE SCALE GENOMIC DNA]</scope>
    <source>
        <strain evidence="7 8">N8-3</strain>
    </source>
</reference>
<evidence type="ECO:0000256" key="3">
    <source>
        <dbReference type="ARBA" id="ARBA00022801"/>
    </source>
</evidence>
<dbReference type="EMBL" id="JBHFAB010000015">
    <property type="protein sequence ID" value="MFC1419098.1"/>
    <property type="molecule type" value="Genomic_DNA"/>
</dbReference>
<dbReference type="EC" id="3.5.1.28" evidence="2"/>
<dbReference type="RefSeq" id="WP_380538052.1">
    <property type="nucleotide sequence ID" value="NZ_JBHFAB010000015.1"/>
</dbReference>
<dbReference type="CDD" id="cd06583">
    <property type="entry name" value="PGRP"/>
    <property type="match status" value="1"/>
</dbReference>
<dbReference type="SUPFAM" id="SSF53955">
    <property type="entry name" value="Lysozyme-like"/>
    <property type="match status" value="1"/>
</dbReference>
<evidence type="ECO:0000256" key="4">
    <source>
        <dbReference type="ARBA" id="ARBA00023316"/>
    </source>
</evidence>
<dbReference type="PANTHER" id="PTHR30417:SF1">
    <property type="entry name" value="N-ACETYLMURAMOYL-L-ALANINE AMIDASE AMID"/>
    <property type="match status" value="1"/>
</dbReference>
<dbReference type="PANTHER" id="PTHR30417">
    <property type="entry name" value="N-ACETYLMURAMOYL-L-ALANINE AMIDASE AMID"/>
    <property type="match status" value="1"/>
</dbReference>
<keyword evidence="3 7" id="KW-0378">Hydrolase</keyword>
<feature type="domain" description="N-acetylmuramoyl-L-alanine amidase" evidence="6">
    <location>
        <begin position="252"/>
        <end position="390"/>
    </location>
</feature>
<evidence type="ECO:0000256" key="5">
    <source>
        <dbReference type="SAM" id="SignalP"/>
    </source>
</evidence>
<comment type="catalytic activity">
    <reaction evidence="1">
        <text>Hydrolyzes the link between N-acetylmuramoyl residues and L-amino acid residues in certain cell-wall glycopeptides.</text>
        <dbReference type="EC" id="3.5.1.28"/>
    </reaction>
</comment>
<dbReference type="Pfam" id="PF01510">
    <property type="entry name" value="Amidase_2"/>
    <property type="match status" value="1"/>
</dbReference>
<evidence type="ECO:0000256" key="2">
    <source>
        <dbReference type="ARBA" id="ARBA00011901"/>
    </source>
</evidence>
<feature type="chain" id="PRO_5047302639" description="N-acetylmuramoyl-L-alanine amidase" evidence="5">
    <location>
        <begin position="25"/>
        <end position="632"/>
    </location>
</feature>
<dbReference type="InterPro" id="IPR051206">
    <property type="entry name" value="NAMLAA_amidase_2"/>
</dbReference>
<evidence type="ECO:0000256" key="1">
    <source>
        <dbReference type="ARBA" id="ARBA00001561"/>
    </source>
</evidence>
<dbReference type="GO" id="GO:0008745">
    <property type="term" value="F:N-acetylmuramoyl-L-alanine amidase activity"/>
    <property type="evidence" value="ECO:0007669"/>
    <property type="project" value="UniProtKB-EC"/>
</dbReference>
<accession>A0ABV6VZX2</accession>
<dbReference type="InterPro" id="IPR002502">
    <property type="entry name" value="Amidase_domain"/>
</dbReference>
<keyword evidence="5" id="KW-0732">Signal</keyword>
<dbReference type="InterPro" id="IPR036505">
    <property type="entry name" value="Amidase/PGRP_sf"/>
</dbReference>
<gene>
    <name evidence="7" type="ORF">ACEZDE_21035</name>
</gene>